<dbReference type="InterPro" id="IPR011333">
    <property type="entry name" value="SKP1/BTB/POZ_sf"/>
</dbReference>
<keyword evidence="3" id="KW-1185">Reference proteome</keyword>
<dbReference type="SUPFAM" id="SSF54695">
    <property type="entry name" value="POZ domain"/>
    <property type="match status" value="1"/>
</dbReference>
<feature type="compositionally biased region" description="Polar residues" evidence="1">
    <location>
        <begin position="68"/>
        <end position="80"/>
    </location>
</feature>
<dbReference type="AlphaFoldDB" id="A0A1L9RAM9"/>
<organism evidence="2 3">
    <name type="scientific">Aspergillus wentii DTO 134E9</name>
    <dbReference type="NCBI Taxonomy" id="1073089"/>
    <lineage>
        <taxon>Eukaryota</taxon>
        <taxon>Fungi</taxon>
        <taxon>Dikarya</taxon>
        <taxon>Ascomycota</taxon>
        <taxon>Pezizomycotina</taxon>
        <taxon>Eurotiomycetes</taxon>
        <taxon>Eurotiomycetidae</taxon>
        <taxon>Eurotiales</taxon>
        <taxon>Aspergillaceae</taxon>
        <taxon>Aspergillus</taxon>
        <taxon>Aspergillus subgen. Cremei</taxon>
    </lineage>
</organism>
<feature type="region of interest" description="Disordered" evidence="1">
    <location>
        <begin position="1"/>
        <end position="106"/>
    </location>
</feature>
<dbReference type="EMBL" id="KV878215">
    <property type="protein sequence ID" value="OJJ31982.1"/>
    <property type="molecule type" value="Genomic_DNA"/>
</dbReference>
<dbReference type="CDD" id="cd18186">
    <property type="entry name" value="BTB_POZ_ZBTB_KLHL-like"/>
    <property type="match status" value="1"/>
</dbReference>
<dbReference type="Gene3D" id="3.30.710.10">
    <property type="entry name" value="Potassium Channel Kv1.1, Chain A"/>
    <property type="match status" value="1"/>
</dbReference>
<evidence type="ECO:0000256" key="1">
    <source>
        <dbReference type="SAM" id="MobiDB-lite"/>
    </source>
</evidence>
<feature type="compositionally biased region" description="Polar residues" evidence="1">
    <location>
        <begin position="46"/>
        <end position="60"/>
    </location>
</feature>
<evidence type="ECO:0000313" key="2">
    <source>
        <dbReference type="EMBL" id="OJJ31982.1"/>
    </source>
</evidence>
<dbReference type="STRING" id="1073089.A0A1L9RAM9"/>
<reference evidence="3" key="1">
    <citation type="journal article" date="2017" name="Genome Biol.">
        <title>Comparative genomics reveals high biological diversity and specific adaptations in the industrially and medically important fungal genus Aspergillus.</title>
        <authorList>
            <person name="de Vries R.P."/>
            <person name="Riley R."/>
            <person name="Wiebenga A."/>
            <person name="Aguilar-Osorio G."/>
            <person name="Amillis S."/>
            <person name="Uchima C.A."/>
            <person name="Anderluh G."/>
            <person name="Asadollahi M."/>
            <person name="Askin M."/>
            <person name="Barry K."/>
            <person name="Battaglia E."/>
            <person name="Bayram O."/>
            <person name="Benocci T."/>
            <person name="Braus-Stromeyer S.A."/>
            <person name="Caldana C."/>
            <person name="Canovas D."/>
            <person name="Cerqueira G.C."/>
            <person name="Chen F."/>
            <person name="Chen W."/>
            <person name="Choi C."/>
            <person name="Clum A."/>
            <person name="Dos Santos R.A."/>
            <person name="Damasio A.R."/>
            <person name="Diallinas G."/>
            <person name="Emri T."/>
            <person name="Fekete E."/>
            <person name="Flipphi M."/>
            <person name="Freyberg S."/>
            <person name="Gallo A."/>
            <person name="Gournas C."/>
            <person name="Habgood R."/>
            <person name="Hainaut M."/>
            <person name="Harispe M.L."/>
            <person name="Henrissat B."/>
            <person name="Hilden K.S."/>
            <person name="Hope R."/>
            <person name="Hossain A."/>
            <person name="Karabika E."/>
            <person name="Karaffa L."/>
            <person name="Karanyi Z."/>
            <person name="Krasevec N."/>
            <person name="Kuo A."/>
            <person name="Kusch H."/>
            <person name="LaButti K."/>
            <person name="Lagendijk E.L."/>
            <person name="Lapidus A."/>
            <person name="Levasseur A."/>
            <person name="Lindquist E."/>
            <person name="Lipzen A."/>
            <person name="Logrieco A.F."/>
            <person name="MacCabe A."/>
            <person name="Maekelae M.R."/>
            <person name="Malavazi I."/>
            <person name="Melin P."/>
            <person name="Meyer V."/>
            <person name="Mielnichuk N."/>
            <person name="Miskei M."/>
            <person name="Molnar A.P."/>
            <person name="Mule G."/>
            <person name="Ngan C.Y."/>
            <person name="Orejas M."/>
            <person name="Orosz E."/>
            <person name="Ouedraogo J.P."/>
            <person name="Overkamp K.M."/>
            <person name="Park H.-S."/>
            <person name="Perrone G."/>
            <person name="Piumi F."/>
            <person name="Punt P.J."/>
            <person name="Ram A.F."/>
            <person name="Ramon A."/>
            <person name="Rauscher S."/>
            <person name="Record E."/>
            <person name="Riano-Pachon D.M."/>
            <person name="Robert V."/>
            <person name="Roehrig J."/>
            <person name="Ruller R."/>
            <person name="Salamov A."/>
            <person name="Salih N.S."/>
            <person name="Samson R.A."/>
            <person name="Sandor E."/>
            <person name="Sanguinetti M."/>
            <person name="Schuetze T."/>
            <person name="Sepcic K."/>
            <person name="Shelest E."/>
            <person name="Sherlock G."/>
            <person name="Sophianopoulou V."/>
            <person name="Squina F.M."/>
            <person name="Sun H."/>
            <person name="Susca A."/>
            <person name="Todd R.B."/>
            <person name="Tsang A."/>
            <person name="Unkles S.E."/>
            <person name="van de Wiele N."/>
            <person name="van Rossen-Uffink D."/>
            <person name="Oliveira J.V."/>
            <person name="Vesth T.C."/>
            <person name="Visser J."/>
            <person name="Yu J.-H."/>
            <person name="Zhou M."/>
            <person name="Andersen M.R."/>
            <person name="Archer D.B."/>
            <person name="Baker S.E."/>
            <person name="Benoit I."/>
            <person name="Brakhage A.A."/>
            <person name="Braus G.H."/>
            <person name="Fischer R."/>
            <person name="Frisvad J.C."/>
            <person name="Goldman G.H."/>
            <person name="Houbraken J."/>
            <person name="Oakley B."/>
            <person name="Pocsi I."/>
            <person name="Scazzocchio C."/>
            <person name="Seiboth B."/>
            <person name="vanKuyk P.A."/>
            <person name="Wortman J."/>
            <person name="Dyer P.S."/>
            <person name="Grigoriev I.V."/>
        </authorList>
    </citation>
    <scope>NUCLEOTIDE SEQUENCE [LARGE SCALE GENOMIC DNA]</scope>
    <source>
        <strain evidence="3">DTO 134E9</strain>
    </source>
</reference>
<dbReference type="GeneID" id="63754591"/>
<feature type="compositionally biased region" description="Low complexity" evidence="1">
    <location>
        <begin position="20"/>
        <end position="39"/>
    </location>
</feature>
<proteinExistence type="predicted"/>
<dbReference type="Proteomes" id="UP000184383">
    <property type="component" value="Unassembled WGS sequence"/>
</dbReference>
<gene>
    <name evidence="2" type="ORF">ASPWEDRAFT_643803</name>
</gene>
<protein>
    <submittedName>
        <fullName evidence="2">Uncharacterized protein</fullName>
    </submittedName>
</protein>
<dbReference type="VEuPathDB" id="FungiDB:ASPWEDRAFT_643803"/>
<feature type="compositionally biased region" description="Polar residues" evidence="1">
    <location>
        <begin position="1"/>
        <end position="16"/>
    </location>
</feature>
<sequence>MSLSGSGSPPAAQNNGGLFGNSNTNNAQTTTTTTFSFGTPAASHSPAPNSNNAQTGQSTLAMRHGGFSSASTATQNTPEPDNTKIKRSGCVSTPLFPTDINEPDPNGDVTLIVTPRKKPQGLFSDIQSANPTEQPATRFRVSSRHLMLASTYFEGRLSTRWPEGEELKNKGSVELQIPDADPDAFLIILNVIHGRLNRVPRVVTLETLTEVAILTDYFQCHEPLGLFPSKWVDSLRSPVPRPIYLGGLNWILISWVFGIDDIFTSSTKFAQRQLTRNLTGNEFELPIPGNIRGS</sequence>
<evidence type="ECO:0000313" key="3">
    <source>
        <dbReference type="Proteomes" id="UP000184383"/>
    </source>
</evidence>
<dbReference type="RefSeq" id="XP_040685659.1">
    <property type="nucleotide sequence ID" value="XM_040838743.1"/>
</dbReference>
<accession>A0A1L9RAM9</accession>
<name>A0A1L9RAM9_ASPWE</name>
<dbReference type="OrthoDB" id="5326346at2759"/>